<organism evidence="1">
    <name type="scientific">Rhizophora mucronata</name>
    <name type="common">Asiatic mangrove</name>
    <dbReference type="NCBI Taxonomy" id="61149"/>
    <lineage>
        <taxon>Eukaryota</taxon>
        <taxon>Viridiplantae</taxon>
        <taxon>Streptophyta</taxon>
        <taxon>Embryophyta</taxon>
        <taxon>Tracheophyta</taxon>
        <taxon>Spermatophyta</taxon>
        <taxon>Magnoliopsida</taxon>
        <taxon>eudicotyledons</taxon>
        <taxon>Gunneridae</taxon>
        <taxon>Pentapetalae</taxon>
        <taxon>rosids</taxon>
        <taxon>fabids</taxon>
        <taxon>Malpighiales</taxon>
        <taxon>Rhizophoraceae</taxon>
        <taxon>Rhizophora</taxon>
    </lineage>
</organism>
<proteinExistence type="predicted"/>
<evidence type="ECO:0000313" key="1">
    <source>
        <dbReference type="EMBL" id="MBX53409.1"/>
    </source>
</evidence>
<dbReference type="AlphaFoldDB" id="A0A2P2PFH1"/>
<dbReference type="EMBL" id="GGEC01072925">
    <property type="protein sequence ID" value="MBX53409.1"/>
    <property type="molecule type" value="Transcribed_RNA"/>
</dbReference>
<sequence>MIHVPQLSKLQEIVSIINPYIVLGKQKKKNLSQSIGASNICMQYLDAASRRFSL</sequence>
<reference evidence="1" key="1">
    <citation type="submission" date="2018-02" db="EMBL/GenBank/DDBJ databases">
        <title>Rhizophora mucronata_Transcriptome.</title>
        <authorList>
            <person name="Meera S.P."/>
            <person name="Sreeshan A."/>
            <person name="Augustine A."/>
        </authorList>
    </citation>
    <scope>NUCLEOTIDE SEQUENCE</scope>
    <source>
        <tissue evidence="1">Leaf</tissue>
    </source>
</reference>
<name>A0A2P2PFH1_RHIMU</name>
<accession>A0A2P2PFH1</accession>
<protein>
    <submittedName>
        <fullName evidence="1">Uncharacterized protein</fullName>
    </submittedName>
</protein>